<keyword evidence="4 5" id="KW-0472">Membrane</keyword>
<dbReference type="PANTHER" id="PTHR43847:SF1">
    <property type="entry name" value="BLL3993 PROTEIN"/>
    <property type="match status" value="1"/>
</dbReference>
<feature type="transmembrane region" description="Helical" evidence="5">
    <location>
        <begin position="74"/>
        <end position="93"/>
    </location>
</feature>
<feature type="transmembrane region" description="Helical" evidence="5">
    <location>
        <begin position="6"/>
        <end position="24"/>
    </location>
</feature>
<organism evidence="6 7">
    <name type="scientific">Stenotrophomonas panacihumi</name>
    <dbReference type="NCBI Taxonomy" id="676599"/>
    <lineage>
        <taxon>Bacteria</taxon>
        <taxon>Pseudomonadati</taxon>
        <taxon>Pseudomonadota</taxon>
        <taxon>Gammaproteobacteria</taxon>
        <taxon>Lysobacterales</taxon>
        <taxon>Lysobacteraceae</taxon>
        <taxon>Stenotrophomonas</taxon>
    </lineage>
</organism>
<keyword evidence="6" id="KW-0489">Methyltransferase</keyword>
<accession>A0A0R0ATA3</accession>
<dbReference type="EMBL" id="LLXU01000073">
    <property type="protein sequence ID" value="KRG43832.1"/>
    <property type="molecule type" value="Genomic_DNA"/>
</dbReference>
<evidence type="ECO:0000313" key="7">
    <source>
        <dbReference type="Proteomes" id="UP000051802"/>
    </source>
</evidence>
<evidence type="ECO:0000256" key="2">
    <source>
        <dbReference type="ARBA" id="ARBA00022692"/>
    </source>
</evidence>
<dbReference type="AlphaFoldDB" id="A0A0R0ATA3"/>
<dbReference type="InterPro" id="IPR052527">
    <property type="entry name" value="Metal_cation-efflux_comp"/>
</dbReference>
<comment type="subcellular location">
    <subcellularLocation>
        <location evidence="1">Endomembrane system</location>
        <topology evidence="1">Multi-pass membrane protein</topology>
    </subcellularLocation>
</comment>
<protein>
    <submittedName>
        <fullName evidence="6">Isoprenylcysteine carboxyl methyltransferase</fullName>
    </submittedName>
</protein>
<comment type="caution">
    <text evidence="6">The sequence shown here is derived from an EMBL/GenBank/DDBJ whole genome shotgun (WGS) entry which is preliminary data.</text>
</comment>
<dbReference type="Proteomes" id="UP000051802">
    <property type="component" value="Unassembled WGS sequence"/>
</dbReference>
<keyword evidence="6" id="KW-0808">Transferase</keyword>
<evidence type="ECO:0000256" key="1">
    <source>
        <dbReference type="ARBA" id="ARBA00004127"/>
    </source>
</evidence>
<reference evidence="6 7" key="1">
    <citation type="submission" date="2015-10" db="EMBL/GenBank/DDBJ databases">
        <title>Genome sequencing and analysis of members of genus Stenotrophomonas.</title>
        <authorList>
            <person name="Patil P.P."/>
            <person name="Midha S."/>
            <person name="Patil P.B."/>
        </authorList>
    </citation>
    <scope>NUCLEOTIDE SEQUENCE [LARGE SCALE GENOMIC DNA]</scope>
    <source>
        <strain evidence="6 7">JCM 16536</strain>
    </source>
</reference>
<dbReference type="OrthoDB" id="5293276at2"/>
<feature type="transmembrane region" description="Helical" evidence="5">
    <location>
        <begin position="36"/>
        <end position="54"/>
    </location>
</feature>
<gene>
    <name evidence="6" type="ORF">ARC20_09055</name>
</gene>
<proteinExistence type="predicted"/>
<dbReference type="InterPro" id="IPR007318">
    <property type="entry name" value="Phopholipid_MeTrfase"/>
</dbReference>
<keyword evidence="7" id="KW-1185">Reference proteome</keyword>
<evidence type="ECO:0000256" key="3">
    <source>
        <dbReference type="ARBA" id="ARBA00022989"/>
    </source>
</evidence>
<dbReference type="Pfam" id="PF04191">
    <property type="entry name" value="PEMT"/>
    <property type="match status" value="1"/>
</dbReference>
<keyword evidence="2 5" id="KW-0812">Transmembrane</keyword>
<name>A0A0R0ATA3_9GAMM</name>
<dbReference type="GO" id="GO:0032259">
    <property type="term" value="P:methylation"/>
    <property type="evidence" value="ECO:0007669"/>
    <property type="project" value="UniProtKB-KW"/>
</dbReference>
<dbReference type="Gene3D" id="1.20.120.1630">
    <property type="match status" value="1"/>
</dbReference>
<evidence type="ECO:0000256" key="4">
    <source>
        <dbReference type="ARBA" id="ARBA00023136"/>
    </source>
</evidence>
<dbReference type="GO" id="GO:0012505">
    <property type="term" value="C:endomembrane system"/>
    <property type="evidence" value="ECO:0007669"/>
    <property type="project" value="UniProtKB-SubCell"/>
</dbReference>
<dbReference type="RefSeq" id="WP_057646271.1">
    <property type="nucleotide sequence ID" value="NZ_LLXU01000073.1"/>
</dbReference>
<keyword evidence="3 5" id="KW-1133">Transmembrane helix</keyword>
<sequence length="192" mass="22176">MKALLDAALSLAWLVFLGYWIWSARRVKRASRSETPWRQLAVYWLPLLVAVLLLGPGEWYEGSWLSERFVPKHMGIRAAAVALVWAGVALAIWSRHLLGSNWSSVVQLKQDHELIERGPYRWIRHPIYTGLLLAFLGNAIKVGDWRGLIALAIVFVSFWRKLRLEERWLGEQFGERYAAYKQRTRALIPGIL</sequence>
<dbReference type="PANTHER" id="PTHR43847">
    <property type="entry name" value="BLL3993 PROTEIN"/>
    <property type="match status" value="1"/>
</dbReference>
<evidence type="ECO:0000256" key="5">
    <source>
        <dbReference type="SAM" id="Phobius"/>
    </source>
</evidence>
<dbReference type="GO" id="GO:0008168">
    <property type="term" value="F:methyltransferase activity"/>
    <property type="evidence" value="ECO:0007669"/>
    <property type="project" value="UniProtKB-KW"/>
</dbReference>
<evidence type="ECO:0000313" key="6">
    <source>
        <dbReference type="EMBL" id="KRG43832.1"/>
    </source>
</evidence>